<reference evidence="3" key="2">
    <citation type="submission" date="2016-11" db="UniProtKB">
        <authorList>
            <consortium name="WormBaseParasite"/>
        </authorList>
    </citation>
    <scope>IDENTIFICATION</scope>
</reference>
<evidence type="ECO:0000313" key="2">
    <source>
        <dbReference type="Proteomes" id="UP000095285"/>
    </source>
</evidence>
<protein>
    <submittedName>
        <fullName evidence="3">Ig-like domain-containing protein</fullName>
    </submittedName>
</protein>
<dbReference type="AlphaFoldDB" id="A0A1I7V848"/>
<proteinExistence type="predicted"/>
<name>A0A1I7V848_LOALO</name>
<accession>A0A1I7V848</accession>
<keyword evidence="2" id="KW-1185">Reference proteome</keyword>
<evidence type="ECO:0000256" key="1">
    <source>
        <dbReference type="SAM" id="MobiDB-lite"/>
    </source>
</evidence>
<reference evidence="2" key="1">
    <citation type="submission" date="2012-04" db="EMBL/GenBank/DDBJ databases">
        <title>The Genome Sequence of Loa loa.</title>
        <authorList>
            <consortium name="The Broad Institute Genome Sequencing Platform"/>
            <consortium name="Broad Institute Genome Sequencing Center for Infectious Disease"/>
            <person name="Nutman T.B."/>
            <person name="Fink D.L."/>
            <person name="Russ C."/>
            <person name="Young S."/>
            <person name="Zeng Q."/>
            <person name="Gargeya S."/>
            <person name="Alvarado L."/>
            <person name="Berlin A."/>
            <person name="Chapman S.B."/>
            <person name="Chen Z."/>
            <person name="Freedman E."/>
            <person name="Gellesch M."/>
            <person name="Goldberg J."/>
            <person name="Griggs A."/>
            <person name="Gujja S."/>
            <person name="Heilman E.R."/>
            <person name="Heiman D."/>
            <person name="Howarth C."/>
            <person name="Mehta T."/>
            <person name="Neiman D."/>
            <person name="Pearson M."/>
            <person name="Roberts A."/>
            <person name="Saif S."/>
            <person name="Shea T."/>
            <person name="Shenoy N."/>
            <person name="Sisk P."/>
            <person name="Stolte C."/>
            <person name="Sykes S."/>
            <person name="White J."/>
            <person name="Yandava C."/>
            <person name="Haas B."/>
            <person name="Henn M.R."/>
            <person name="Nusbaum C."/>
            <person name="Birren B."/>
        </authorList>
    </citation>
    <scope>NUCLEOTIDE SEQUENCE [LARGE SCALE GENOMIC DNA]</scope>
</reference>
<dbReference type="Proteomes" id="UP000095285">
    <property type="component" value="Unassembled WGS sequence"/>
</dbReference>
<evidence type="ECO:0000313" key="3">
    <source>
        <dbReference type="WBParaSite" id="EN70_10920"/>
    </source>
</evidence>
<feature type="region of interest" description="Disordered" evidence="1">
    <location>
        <begin position="111"/>
        <end position="130"/>
    </location>
</feature>
<sequence length="130" mass="15194">IGRDVVLSTWCGRRHQQIRWRTLNVTFVVPQNCRTFQNFTSSHSSRNSGRNIQLPQTWVIKPSNLTSSFSYHCRAFNNHRFHACKNNPYTKFSSFYRFNTFTSAKFQKLSTTPEIPRPSPIQVLTRPNVA</sequence>
<organism evidence="2 3">
    <name type="scientific">Loa loa</name>
    <name type="common">Eye worm</name>
    <name type="synonym">Filaria loa</name>
    <dbReference type="NCBI Taxonomy" id="7209"/>
    <lineage>
        <taxon>Eukaryota</taxon>
        <taxon>Metazoa</taxon>
        <taxon>Ecdysozoa</taxon>
        <taxon>Nematoda</taxon>
        <taxon>Chromadorea</taxon>
        <taxon>Rhabditida</taxon>
        <taxon>Spirurina</taxon>
        <taxon>Spiruromorpha</taxon>
        <taxon>Filarioidea</taxon>
        <taxon>Onchocercidae</taxon>
        <taxon>Loa</taxon>
    </lineage>
</organism>
<dbReference type="WBParaSite" id="EN70_10920">
    <property type="protein sequence ID" value="EN70_10920"/>
    <property type="gene ID" value="EN70_10920"/>
</dbReference>